<evidence type="ECO:0000259" key="12">
    <source>
        <dbReference type="Pfam" id="PF01370"/>
    </source>
</evidence>
<dbReference type="GO" id="GO:0003978">
    <property type="term" value="F:UDP-glucose 4-epimerase activity"/>
    <property type="evidence" value="ECO:0007669"/>
    <property type="project" value="UniProtKB-EC"/>
</dbReference>
<evidence type="ECO:0000256" key="8">
    <source>
        <dbReference type="ARBA" id="ARBA00023144"/>
    </source>
</evidence>
<dbReference type="Pfam" id="PF01370">
    <property type="entry name" value="Epimerase"/>
    <property type="match status" value="1"/>
</dbReference>
<comment type="cofactor">
    <cofactor evidence="2">
        <name>NAD(+)</name>
        <dbReference type="ChEBI" id="CHEBI:57540"/>
    </cofactor>
</comment>
<dbReference type="Gene3D" id="3.90.25.10">
    <property type="entry name" value="UDP-galactose 4-epimerase, domain 1"/>
    <property type="match status" value="1"/>
</dbReference>
<protein>
    <recommendedName>
        <fullName evidence="6">UDP-glucose 4-epimerase</fullName>
        <ecNumber evidence="5">5.1.3.2</ecNumber>
    </recommendedName>
    <alternativeName>
        <fullName evidence="11">Galactowaldenase</fullName>
    </alternativeName>
    <alternativeName>
        <fullName evidence="10">UDP-galactose 4-epimerase</fullName>
    </alternativeName>
</protein>
<evidence type="ECO:0000256" key="3">
    <source>
        <dbReference type="ARBA" id="ARBA00004947"/>
    </source>
</evidence>
<dbReference type="KEGG" id="ido:I598_2241"/>
<dbReference type="PANTHER" id="PTHR43725:SF47">
    <property type="entry name" value="UDP-GLUCOSE 4-EPIMERASE"/>
    <property type="match status" value="1"/>
</dbReference>
<comment type="catalytic activity">
    <reaction evidence="1">
        <text>UDP-alpha-D-glucose = UDP-alpha-D-galactose</text>
        <dbReference type="Rhea" id="RHEA:22168"/>
        <dbReference type="ChEBI" id="CHEBI:58885"/>
        <dbReference type="ChEBI" id="CHEBI:66914"/>
        <dbReference type="EC" id="5.1.3.2"/>
    </reaction>
</comment>
<evidence type="ECO:0000256" key="1">
    <source>
        <dbReference type="ARBA" id="ARBA00000083"/>
    </source>
</evidence>
<dbReference type="SUPFAM" id="SSF51735">
    <property type="entry name" value="NAD(P)-binding Rossmann-fold domains"/>
    <property type="match status" value="1"/>
</dbReference>
<evidence type="ECO:0000313" key="14">
    <source>
        <dbReference type="Proteomes" id="UP000076794"/>
    </source>
</evidence>
<reference evidence="13 14" key="1">
    <citation type="submission" date="2016-01" db="EMBL/GenBank/DDBJ databases">
        <title>Complete genome sequence of a soil Actinobacterium, Isoptericola dokdonensis DS-3.</title>
        <authorList>
            <person name="Kwon S.-K."/>
            <person name="Kim J.F."/>
        </authorList>
    </citation>
    <scope>NUCLEOTIDE SEQUENCE [LARGE SCALE GENOMIC DNA]</scope>
    <source>
        <strain evidence="13 14">DS-3</strain>
    </source>
</reference>
<keyword evidence="7" id="KW-0520">NAD</keyword>
<evidence type="ECO:0000256" key="10">
    <source>
        <dbReference type="ARBA" id="ARBA00031367"/>
    </source>
</evidence>
<dbReference type="GO" id="GO:0006012">
    <property type="term" value="P:galactose metabolic process"/>
    <property type="evidence" value="ECO:0007669"/>
    <property type="project" value="UniProtKB-UniPathway"/>
</dbReference>
<keyword evidence="8" id="KW-0119">Carbohydrate metabolism</keyword>
<dbReference type="AlphaFoldDB" id="A0A168FHJ0"/>
<organism evidence="13 14">
    <name type="scientific">Isoptericola dokdonensis DS-3</name>
    <dbReference type="NCBI Taxonomy" id="1300344"/>
    <lineage>
        <taxon>Bacteria</taxon>
        <taxon>Bacillati</taxon>
        <taxon>Actinomycetota</taxon>
        <taxon>Actinomycetes</taxon>
        <taxon>Micrococcales</taxon>
        <taxon>Promicromonosporaceae</taxon>
        <taxon>Isoptericola</taxon>
    </lineage>
</organism>
<dbReference type="RefSeq" id="WP_068203016.1">
    <property type="nucleotide sequence ID" value="NZ_CP014209.1"/>
</dbReference>
<dbReference type="Proteomes" id="UP000076794">
    <property type="component" value="Chromosome"/>
</dbReference>
<dbReference type="PANTHER" id="PTHR43725">
    <property type="entry name" value="UDP-GLUCOSE 4-EPIMERASE"/>
    <property type="match status" value="1"/>
</dbReference>
<dbReference type="InterPro" id="IPR001509">
    <property type="entry name" value="Epimerase_deHydtase"/>
</dbReference>
<evidence type="ECO:0000256" key="5">
    <source>
        <dbReference type="ARBA" id="ARBA00013189"/>
    </source>
</evidence>
<dbReference type="InterPro" id="IPR036291">
    <property type="entry name" value="NAD(P)-bd_dom_sf"/>
</dbReference>
<evidence type="ECO:0000256" key="11">
    <source>
        <dbReference type="ARBA" id="ARBA00033067"/>
    </source>
</evidence>
<dbReference type="EMBL" id="CP014209">
    <property type="protein sequence ID" value="ANC31781.1"/>
    <property type="molecule type" value="Genomic_DNA"/>
</dbReference>
<dbReference type="InterPro" id="IPR005886">
    <property type="entry name" value="UDP_G4E"/>
</dbReference>
<dbReference type="Gene3D" id="3.40.50.720">
    <property type="entry name" value="NAD(P)-binding Rossmann-like Domain"/>
    <property type="match status" value="1"/>
</dbReference>
<dbReference type="PATRIC" id="fig|1300344.3.peg.2250"/>
<evidence type="ECO:0000256" key="2">
    <source>
        <dbReference type="ARBA" id="ARBA00001911"/>
    </source>
</evidence>
<comment type="pathway">
    <text evidence="3">Carbohydrate metabolism; galactose metabolism.</text>
</comment>
<keyword evidence="14" id="KW-1185">Reference proteome</keyword>
<accession>A0A168FHJ0</accession>
<name>A0A168FHJ0_9MICO</name>
<sequence length="363" mass="38461">MQVLVTGGAGYVGSHVVLAMLAAGHDVHVVEDFTRGSPAAIHRAEQLAGRQVTVHAADVADIDTTERIFAGTPFDAVVHLAGLHRSGTAPSRVLDLYETNQATTFTLLRCMAWYGVTRFVLSSTADVYGPARGDGTLGVDSVRVPRTPLGRSLLGNEHLLHDLVESGAGLRAAVLRRFATGGAHPSGRLGQAAARSTTSLLPRLTQVATGRREVLEVPGAGRATHDGTPVRDVVHVADVADAYVAALGALDGSPGVRTWNVGTGRGSSVLDVLRTFEEVTGRTVPHRVVEPADRVRDSVVADVDGTVADLGWTPRRGLADVCRDHWRWAQDNPDGYPETLVPEPPWRGGVGHRLRVLSSLAPS</sequence>
<gene>
    <name evidence="13" type="primary">galE_3</name>
    <name evidence="13" type="ORF">I598_2241</name>
</gene>
<evidence type="ECO:0000256" key="6">
    <source>
        <dbReference type="ARBA" id="ARBA00018569"/>
    </source>
</evidence>
<feature type="domain" description="NAD-dependent epimerase/dehydratase" evidence="12">
    <location>
        <begin position="3"/>
        <end position="262"/>
    </location>
</feature>
<comment type="similarity">
    <text evidence="4">Belongs to the NAD(P)-dependent epimerase/dehydratase family.</text>
</comment>
<evidence type="ECO:0000313" key="13">
    <source>
        <dbReference type="EMBL" id="ANC31781.1"/>
    </source>
</evidence>
<dbReference type="NCBIfam" id="TIGR01179">
    <property type="entry name" value="galE"/>
    <property type="match status" value="1"/>
</dbReference>
<keyword evidence="8" id="KW-0299">Galactose metabolism</keyword>
<dbReference type="STRING" id="1300344.I598_2241"/>
<dbReference type="GO" id="GO:0005829">
    <property type="term" value="C:cytosol"/>
    <property type="evidence" value="ECO:0007669"/>
    <property type="project" value="TreeGrafter"/>
</dbReference>
<evidence type="ECO:0000256" key="9">
    <source>
        <dbReference type="ARBA" id="ARBA00023235"/>
    </source>
</evidence>
<keyword evidence="9 13" id="KW-0413">Isomerase</keyword>
<evidence type="ECO:0000256" key="7">
    <source>
        <dbReference type="ARBA" id="ARBA00023027"/>
    </source>
</evidence>
<dbReference type="EC" id="5.1.3.2" evidence="5"/>
<dbReference type="UniPathway" id="UPA00214"/>
<evidence type="ECO:0000256" key="4">
    <source>
        <dbReference type="ARBA" id="ARBA00007637"/>
    </source>
</evidence>
<proteinExistence type="inferred from homology"/>